<keyword evidence="3" id="KW-1185">Reference proteome</keyword>
<protein>
    <submittedName>
        <fullName evidence="2">DUF4180 domain-containing protein</fullName>
    </submittedName>
</protein>
<gene>
    <name evidence="2" type="ORF">ACFS7Y_13605</name>
</gene>
<comment type="caution">
    <text evidence="2">The sequence shown here is derived from an EMBL/GenBank/DDBJ whole genome shotgun (WGS) entry which is preliminary data.</text>
</comment>
<organism evidence="2 3">
    <name type="scientific">Sphingobacterium bambusae</name>
    <dbReference type="NCBI Taxonomy" id="662858"/>
    <lineage>
        <taxon>Bacteria</taxon>
        <taxon>Pseudomonadati</taxon>
        <taxon>Bacteroidota</taxon>
        <taxon>Sphingobacteriia</taxon>
        <taxon>Sphingobacteriales</taxon>
        <taxon>Sphingobacteriaceae</taxon>
        <taxon>Sphingobacterium</taxon>
    </lineage>
</organism>
<dbReference type="EMBL" id="JBHUPB010000008">
    <property type="protein sequence ID" value="MFD2968430.1"/>
    <property type="molecule type" value="Genomic_DNA"/>
</dbReference>
<accession>A0ABW6BFV1</accession>
<name>A0ABW6BFV1_9SPHI</name>
<sequence>MEIIGHQLNGKNIATVKGDAPIVRDVESAIDLIGNVYYLGYDALVLHEADFVPDFFVLKTKLAGEVLQKFSNYRVRLAIVGDWSEVDSSSLRDFIRESNAGRIVFFANSEQEAMNRLVE</sequence>
<feature type="domain" description="DUF4180" evidence="1">
    <location>
        <begin position="9"/>
        <end position="117"/>
    </location>
</feature>
<dbReference type="InterPro" id="IPR025438">
    <property type="entry name" value="DUF4180"/>
</dbReference>
<dbReference type="Pfam" id="PF13788">
    <property type="entry name" value="DUF4180"/>
    <property type="match status" value="1"/>
</dbReference>
<reference evidence="3" key="1">
    <citation type="journal article" date="2019" name="Int. J. Syst. Evol. Microbiol.">
        <title>The Global Catalogue of Microorganisms (GCM) 10K type strain sequencing project: providing services to taxonomists for standard genome sequencing and annotation.</title>
        <authorList>
            <consortium name="The Broad Institute Genomics Platform"/>
            <consortium name="The Broad Institute Genome Sequencing Center for Infectious Disease"/>
            <person name="Wu L."/>
            <person name="Ma J."/>
        </authorList>
    </citation>
    <scope>NUCLEOTIDE SEQUENCE [LARGE SCALE GENOMIC DNA]</scope>
    <source>
        <strain evidence="3">KCTC 22814</strain>
    </source>
</reference>
<dbReference type="RefSeq" id="WP_320185584.1">
    <property type="nucleotide sequence ID" value="NZ_CP138332.1"/>
</dbReference>
<evidence type="ECO:0000313" key="2">
    <source>
        <dbReference type="EMBL" id="MFD2968430.1"/>
    </source>
</evidence>
<evidence type="ECO:0000259" key="1">
    <source>
        <dbReference type="Pfam" id="PF13788"/>
    </source>
</evidence>
<evidence type="ECO:0000313" key="3">
    <source>
        <dbReference type="Proteomes" id="UP001597525"/>
    </source>
</evidence>
<proteinExistence type="predicted"/>
<dbReference type="Proteomes" id="UP001597525">
    <property type="component" value="Unassembled WGS sequence"/>
</dbReference>